<dbReference type="EMBL" id="GGEC01069306">
    <property type="protein sequence ID" value="MBX49790.1"/>
    <property type="molecule type" value="Transcribed_RNA"/>
</dbReference>
<reference evidence="1" key="1">
    <citation type="submission" date="2018-02" db="EMBL/GenBank/DDBJ databases">
        <title>Rhizophora mucronata_Transcriptome.</title>
        <authorList>
            <person name="Meera S.P."/>
            <person name="Sreeshan A."/>
            <person name="Augustine A."/>
        </authorList>
    </citation>
    <scope>NUCLEOTIDE SEQUENCE</scope>
    <source>
        <tissue evidence="1">Leaf</tissue>
    </source>
</reference>
<name>A0A2P2P4Y7_RHIMU</name>
<accession>A0A2P2P4Y7</accession>
<sequence length="83" mass="10119">MPQIHGRWSRVVMMMRLWLVRPGRSPRWRSVGARRRSMGTRRRRGISTRRWGFVVVWRTRRRWVGMGIVVWMVHLVAVNSRHD</sequence>
<evidence type="ECO:0000313" key="1">
    <source>
        <dbReference type="EMBL" id="MBX49790.1"/>
    </source>
</evidence>
<organism evidence="1">
    <name type="scientific">Rhizophora mucronata</name>
    <name type="common">Asiatic mangrove</name>
    <dbReference type="NCBI Taxonomy" id="61149"/>
    <lineage>
        <taxon>Eukaryota</taxon>
        <taxon>Viridiplantae</taxon>
        <taxon>Streptophyta</taxon>
        <taxon>Embryophyta</taxon>
        <taxon>Tracheophyta</taxon>
        <taxon>Spermatophyta</taxon>
        <taxon>Magnoliopsida</taxon>
        <taxon>eudicotyledons</taxon>
        <taxon>Gunneridae</taxon>
        <taxon>Pentapetalae</taxon>
        <taxon>rosids</taxon>
        <taxon>fabids</taxon>
        <taxon>Malpighiales</taxon>
        <taxon>Rhizophoraceae</taxon>
        <taxon>Rhizophora</taxon>
    </lineage>
</organism>
<proteinExistence type="predicted"/>
<protein>
    <submittedName>
        <fullName evidence="1">Uncharacterized protein</fullName>
    </submittedName>
</protein>
<dbReference type="AlphaFoldDB" id="A0A2P2P4Y7"/>